<dbReference type="EMBL" id="JBFDAA010000022">
    <property type="protein sequence ID" value="KAL1110464.1"/>
    <property type="molecule type" value="Genomic_DNA"/>
</dbReference>
<accession>A0ABD0YC20</accession>
<dbReference type="PANTHER" id="PTHR15239:SF6">
    <property type="entry name" value="RIBOSOME QUALITY CONTROL COMPLEX SUBUNIT NEMF"/>
    <property type="match status" value="1"/>
</dbReference>
<dbReference type="InterPro" id="IPR051608">
    <property type="entry name" value="RQC_Subunit_NEMF"/>
</dbReference>
<reference evidence="3 4" key="1">
    <citation type="submission" date="2024-07" db="EMBL/GenBank/DDBJ databases">
        <title>Chromosome-level genome assembly of the water stick insect Ranatra chinensis (Heteroptera: Nepidae).</title>
        <authorList>
            <person name="Liu X."/>
        </authorList>
    </citation>
    <scope>NUCLEOTIDE SEQUENCE [LARGE SCALE GENOMIC DNA]</scope>
    <source>
        <strain evidence="3">Cailab_2021Rc</strain>
        <tissue evidence="3">Muscle</tissue>
    </source>
</reference>
<feature type="region of interest" description="Disordered" evidence="1">
    <location>
        <begin position="1"/>
        <end position="46"/>
    </location>
</feature>
<evidence type="ECO:0000313" key="3">
    <source>
        <dbReference type="EMBL" id="KAL1110464.1"/>
    </source>
</evidence>
<name>A0ABD0YC20_9HEMI</name>
<feature type="compositionally biased region" description="Basic and acidic residues" evidence="1">
    <location>
        <begin position="10"/>
        <end position="29"/>
    </location>
</feature>
<keyword evidence="4" id="KW-1185">Reference proteome</keyword>
<dbReference type="Proteomes" id="UP001558652">
    <property type="component" value="Unassembled WGS sequence"/>
</dbReference>
<organism evidence="3 4">
    <name type="scientific">Ranatra chinensis</name>
    <dbReference type="NCBI Taxonomy" id="642074"/>
    <lineage>
        <taxon>Eukaryota</taxon>
        <taxon>Metazoa</taxon>
        <taxon>Ecdysozoa</taxon>
        <taxon>Arthropoda</taxon>
        <taxon>Hexapoda</taxon>
        <taxon>Insecta</taxon>
        <taxon>Pterygota</taxon>
        <taxon>Neoptera</taxon>
        <taxon>Paraneoptera</taxon>
        <taxon>Hemiptera</taxon>
        <taxon>Heteroptera</taxon>
        <taxon>Panheteroptera</taxon>
        <taxon>Nepomorpha</taxon>
        <taxon>Nepidae</taxon>
        <taxon>Ranatrinae</taxon>
        <taxon>Ranatra</taxon>
    </lineage>
</organism>
<evidence type="ECO:0000256" key="1">
    <source>
        <dbReference type="SAM" id="MobiDB-lite"/>
    </source>
</evidence>
<dbReference type="Pfam" id="PF11923">
    <property type="entry name" value="NFACT-C"/>
    <property type="match status" value="1"/>
</dbReference>
<proteinExistence type="predicted"/>
<feature type="domain" description="NFACT protein C-terminal" evidence="2">
    <location>
        <begin position="51"/>
        <end position="141"/>
    </location>
</feature>
<feature type="non-terminal residue" evidence="3">
    <location>
        <position position="1"/>
    </location>
</feature>
<evidence type="ECO:0000313" key="4">
    <source>
        <dbReference type="Proteomes" id="UP001558652"/>
    </source>
</evidence>
<sequence>CKKKPKKKKAGEVNEPKQNKKPIKVEKKAAVHPQDPADTDEEESEPTVIADLEMLPLLTGQPHPDDELLFAVPVIAPYLTLLNYKYKVKLIPGTSKRGKSAQTCLDIFLRSKDCTQREKDLMRAVNQDTLTRNFPGKVKISTPYPVKTKK</sequence>
<comment type="caution">
    <text evidence="3">The sequence shown here is derived from an EMBL/GenBank/DDBJ whole genome shotgun (WGS) entry which is preliminary data.</text>
</comment>
<protein>
    <recommendedName>
        <fullName evidence="2">NFACT protein C-terminal domain-containing protein</fullName>
    </recommendedName>
</protein>
<dbReference type="InterPro" id="IPR021846">
    <property type="entry name" value="NFACT-C"/>
</dbReference>
<gene>
    <name evidence="3" type="ORF">AAG570_007992</name>
</gene>
<evidence type="ECO:0000259" key="2">
    <source>
        <dbReference type="Pfam" id="PF11923"/>
    </source>
</evidence>
<dbReference type="PANTHER" id="PTHR15239">
    <property type="entry name" value="NUCLEAR EXPORT MEDIATOR FACTOR NEMF"/>
    <property type="match status" value="1"/>
</dbReference>
<dbReference type="AlphaFoldDB" id="A0ABD0YC20"/>